<evidence type="ECO:0000313" key="1">
    <source>
        <dbReference type="EMBL" id="PNR31109.1"/>
    </source>
</evidence>
<dbReference type="InParanoid" id="A0A2K1IPA2"/>
<gene>
    <name evidence="1" type="ORF">PHYPA_027425</name>
</gene>
<sequence length="87" mass="10009">MRLSEHLVEVRVWFNRVVCDADSLQSGVSLKAVNMPSVTSAMQCTTLPLTRGNDRWNSRGISVSIYPHKYRLLRLDLSRCFKLNTRL</sequence>
<dbReference type="Proteomes" id="UP000006727">
    <property type="component" value="Chromosome 22"/>
</dbReference>
<evidence type="ECO:0000313" key="2">
    <source>
        <dbReference type="EnsemblPlants" id="PAC:32904673.CDS.1"/>
    </source>
</evidence>
<reference evidence="1 3" key="2">
    <citation type="journal article" date="2018" name="Plant J.">
        <title>The Physcomitrella patens chromosome-scale assembly reveals moss genome structure and evolution.</title>
        <authorList>
            <person name="Lang D."/>
            <person name="Ullrich K.K."/>
            <person name="Murat F."/>
            <person name="Fuchs J."/>
            <person name="Jenkins J."/>
            <person name="Haas F.B."/>
            <person name="Piednoel M."/>
            <person name="Gundlach H."/>
            <person name="Van Bel M."/>
            <person name="Meyberg R."/>
            <person name="Vives C."/>
            <person name="Morata J."/>
            <person name="Symeonidi A."/>
            <person name="Hiss M."/>
            <person name="Muchero W."/>
            <person name="Kamisugi Y."/>
            <person name="Saleh O."/>
            <person name="Blanc G."/>
            <person name="Decker E.L."/>
            <person name="van Gessel N."/>
            <person name="Grimwood J."/>
            <person name="Hayes R.D."/>
            <person name="Graham S.W."/>
            <person name="Gunter L.E."/>
            <person name="McDaniel S.F."/>
            <person name="Hoernstein S.N.W."/>
            <person name="Larsson A."/>
            <person name="Li F.W."/>
            <person name="Perroud P.F."/>
            <person name="Phillips J."/>
            <person name="Ranjan P."/>
            <person name="Rokshar D.S."/>
            <person name="Rothfels C.J."/>
            <person name="Schneider L."/>
            <person name="Shu S."/>
            <person name="Stevenson D.W."/>
            <person name="Thummler F."/>
            <person name="Tillich M."/>
            <person name="Villarreal Aguilar J.C."/>
            <person name="Widiez T."/>
            <person name="Wong G.K."/>
            <person name="Wymore A."/>
            <person name="Zhang Y."/>
            <person name="Zimmer A.D."/>
            <person name="Quatrano R.S."/>
            <person name="Mayer K.F.X."/>
            <person name="Goodstein D."/>
            <person name="Casacuberta J.M."/>
            <person name="Vandepoele K."/>
            <person name="Reski R."/>
            <person name="Cuming A.C."/>
            <person name="Tuskan G.A."/>
            <person name="Maumus F."/>
            <person name="Salse J."/>
            <person name="Schmutz J."/>
            <person name="Rensing S.A."/>
        </authorList>
    </citation>
    <scope>NUCLEOTIDE SEQUENCE [LARGE SCALE GENOMIC DNA]</scope>
    <source>
        <strain evidence="2 3">cv. Gransden 2004</strain>
    </source>
</reference>
<dbReference type="Gramene" id="Pp3c22_21930V3.1">
    <property type="protein sequence ID" value="PAC:32904673.CDS.1"/>
    <property type="gene ID" value="Pp3c22_21930"/>
</dbReference>
<evidence type="ECO:0000313" key="3">
    <source>
        <dbReference type="Proteomes" id="UP000006727"/>
    </source>
</evidence>
<keyword evidence="3" id="KW-1185">Reference proteome</keyword>
<name>A0A2K1IPA2_PHYPA</name>
<reference evidence="1 3" key="1">
    <citation type="journal article" date="2008" name="Science">
        <title>The Physcomitrella genome reveals evolutionary insights into the conquest of land by plants.</title>
        <authorList>
            <person name="Rensing S."/>
            <person name="Lang D."/>
            <person name="Zimmer A."/>
            <person name="Terry A."/>
            <person name="Salamov A."/>
            <person name="Shapiro H."/>
            <person name="Nishiyama T."/>
            <person name="Perroud P.-F."/>
            <person name="Lindquist E."/>
            <person name="Kamisugi Y."/>
            <person name="Tanahashi T."/>
            <person name="Sakakibara K."/>
            <person name="Fujita T."/>
            <person name="Oishi K."/>
            <person name="Shin-I T."/>
            <person name="Kuroki Y."/>
            <person name="Toyoda A."/>
            <person name="Suzuki Y."/>
            <person name="Hashimoto A."/>
            <person name="Yamaguchi K."/>
            <person name="Sugano A."/>
            <person name="Kohara Y."/>
            <person name="Fujiyama A."/>
            <person name="Anterola A."/>
            <person name="Aoki S."/>
            <person name="Ashton N."/>
            <person name="Barbazuk W.B."/>
            <person name="Barker E."/>
            <person name="Bennetzen J."/>
            <person name="Bezanilla M."/>
            <person name="Blankenship R."/>
            <person name="Cho S.H."/>
            <person name="Dutcher S."/>
            <person name="Estelle M."/>
            <person name="Fawcett J.A."/>
            <person name="Gundlach H."/>
            <person name="Hanada K."/>
            <person name="Heyl A."/>
            <person name="Hicks K.A."/>
            <person name="Hugh J."/>
            <person name="Lohr M."/>
            <person name="Mayer K."/>
            <person name="Melkozernov A."/>
            <person name="Murata T."/>
            <person name="Nelson D."/>
            <person name="Pils B."/>
            <person name="Prigge M."/>
            <person name="Reiss B."/>
            <person name="Renner T."/>
            <person name="Rombauts S."/>
            <person name="Rushton P."/>
            <person name="Sanderfoot A."/>
            <person name="Schween G."/>
            <person name="Shiu S.-H."/>
            <person name="Stueber K."/>
            <person name="Theodoulou F.L."/>
            <person name="Tu H."/>
            <person name="Van de Peer Y."/>
            <person name="Verrier P.J."/>
            <person name="Waters E."/>
            <person name="Wood A."/>
            <person name="Yang L."/>
            <person name="Cove D."/>
            <person name="Cuming A."/>
            <person name="Hasebe M."/>
            <person name="Lucas S."/>
            <person name="Mishler D.B."/>
            <person name="Reski R."/>
            <person name="Grigoriev I."/>
            <person name="Quatrano R.S."/>
            <person name="Boore J.L."/>
        </authorList>
    </citation>
    <scope>NUCLEOTIDE SEQUENCE [LARGE SCALE GENOMIC DNA]</scope>
    <source>
        <strain evidence="2 3">cv. Gransden 2004</strain>
    </source>
</reference>
<organism evidence="1">
    <name type="scientific">Physcomitrium patens</name>
    <name type="common">Spreading-leaved earth moss</name>
    <name type="synonym">Physcomitrella patens</name>
    <dbReference type="NCBI Taxonomy" id="3218"/>
    <lineage>
        <taxon>Eukaryota</taxon>
        <taxon>Viridiplantae</taxon>
        <taxon>Streptophyta</taxon>
        <taxon>Embryophyta</taxon>
        <taxon>Bryophyta</taxon>
        <taxon>Bryophytina</taxon>
        <taxon>Bryopsida</taxon>
        <taxon>Funariidae</taxon>
        <taxon>Funariales</taxon>
        <taxon>Funariaceae</taxon>
        <taxon>Physcomitrium</taxon>
    </lineage>
</organism>
<dbReference type="AlphaFoldDB" id="A0A2K1IPA2"/>
<protein>
    <submittedName>
        <fullName evidence="1 2">Uncharacterized protein</fullName>
    </submittedName>
</protein>
<proteinExistence type="predicted"/>
<accession>A0A2K1IPA2</accession>
<dbReference type="EMBL" id="ABEU02000022">
    <property type="protein sequence ID" value="PNR31109.1"/>
    <property type="molecule type" value="Genomic_DNA"/>
</dbReference>
<reference evidence="2" key="3">
    <citation type="submission" date="2020-12" db="UniProtKB">
        <authorList>
            <consortium name="EnsemblPlants"/>
        </authorList>
    </citation>
    <scope>IDENTIFICATION</scope>
</reference>
<dbReference type="EnsemblPlants" id="Pp3c22_21930V3.1">
    <property type="protein sequence ID" value="PAC:32904673.CDS.1"/>
    <property type="gene ID" value="Pp3c22_21930"/>
</dbReference>